<evidence type="ECO:0000256" key="1">
    <source>
        <dbReference type="ARBA" id="ARBA00004141"/>
    </source>
</evidence>
<dbReference type="GO" id="GO:0016020">
    <property type="term" value="C:membrane"/>
    <property type="evidence" value="ECO:0007669"/>
    <property type="project" value="UniProtKB-SubCell"/>
</dbReference>
<reference evidence="8" key="1">
    <citation type="submission" date="2013-11" db="EMBL/GenBank/DDBJ databases">
        <title>Genome sequence of the fusiform rust pathogen reveals effectors for host alternation and coevolution with pine.</title>
        <authorList>
            <consortium name="DOE Joint Genome Institute"/>
            <person name="Smith K."/>
            <person name="Pendleton A."/>
            <person name="Kubisiak T."/>
            <person name="Anderson C."/>
            <person name="Salamov A."/>
            <person name="Aerts A."/>
            <person name="Riley R."/>
            <person name="Clum A."/>
            <person name="Lindquist E."/>
            <person name="Ence D."/>
            <person name="Campbell M."/>
            <person name="Kronenberg Z."/>
            <person name="Feau N."/>
            <person name="Dhillon B."/>
            <person name="Hamelin R."/>
            <person name="Burleigh J."/>
            <person name="Smith J."/>
            <person name="Yandell M."/>
            <person name="Nelson C."/>
            <person name="Grigoriev I."/>
            <person name="Davis J."/>
        </authorList>
    </citation>
    <scope>NUCLEOTIDE SEQUENCE</scope>
    <source>
        <strain evidence="8">G11</strain>
    </source>
</reference>
<evidence type="ECO:0000256" key="3">
    <source>
        <dbReference type="ARBA" id="ARBA00022692"/>
    </source>
</evidence>
<evidence type="ECO:0000256" key="2">
    <source>
        <dbReference type="ARBA" id="ARBA00022448"/>
    </source>
</evidence>
<evidence type="ECO:0000313" key="9">
    <source>
        <dbReference type="Proteomes" id="UP000886653"/>
    </source>
</evidence>
<dbReference type="EMBL" id="MU167210">
    <property type="protein sequence ID" value="KAG0152016.1"/>
    <property type="molecule type" value="Genomic_DNA"/>
</dbReference>
<evidence type="ECO:0000256" key="6">
    <source>
        <dbReference type="ARBA" id="ARBA00023136"/>
    </source>
</evidence>
<evidence type="ECO:0000256" key="7">
    <source>
        <dbReference type="SAM" id="MobiDB-lite"/>
    </source>
</evidence>
<comment type="subcellular location">
    <subcellularLocation>
        <location evidence="1">Membrane</location>
        <topology evidence="1">Multi-pass membrane protein</topology>
    </subcellularLocation>
</comment>
<dbReference type="PANTHER" id="PTHR33281">
    <property type="entry name" value="UPF0187 PROTEIN YNEE"/>
    <property type="match status" value="1"/>
</dbReference>
<keyword evidence="2" id="KW-0813">Transport</keyword>
<name>A0A9P6TGQ4_9BASI</name>
<feature type="region of interest" description="Disordered" evidence="7">
    <location>
        <begin position="216"/>
        <end position="275"/>
    </location>
</feature>
<protein>
    <submittedName>
        <fullName evidence="8">Uncharacterized protein</fullName>
    </submittedName>
</protein>
<evidence type="ECO:0000313" key="8">
    <source>
        <dbReference type="EMBL" id="KAG0152016.1"/>
    </source>
</evidence>
<dbReference type="OrthoDB" id="1368at2759"/>
<sequence length="476" mass="52278">MPGDPPERANTAVSMIPRMLDSLRALALAEETHADRAKLKGKVAWFGDVLRIRGSTVLDVWKAVIVVTVWATVVAVADFVYGREFNLSSSVVPLLSVVVGLMLVFRNTTAFARWDEGRKSFTALRSLVRNLARDYWISVGGPCPGQDANVVNLPQNEVRTKARCLRLMVAFVVAAKRHVRGQYGIDYEDLRALLPPEFYTQTDTLGFGYDAAEADMETEQQPHDATTPESPHQSPDLASKPVSAPIPSATNPPNQAASSAIVPRAGRSKPRLRQTSVFSSQEQEWLQADLPVLPSETSPLLRKIASDHRLEDPTTVVIHNYLSKPSLPLPLVIAHQIHLYVARCKGKGYLESVGPPGFGRLIQGVMTMTDLFGQLETLEAVKIPACYGIHLKQCTTLYLFALPLTLASDLGWMLIPSVTIVAFTLMGIEALARECEDPFGVDPSDLPLDYMCAELRNEVEHLIAKLGSNPDADIMF</sequence>
<dbReference type="InterPro" id="IPR044669">
    <property type="entry name" value="YneE/VCCN1/2-like"/>
</dbReference>
<dbReference type="Proteomes" id="UP000886653">
    <property type="component" value="Unassembled WGS sequence"/>
</dbReference>
<evidence type="ECO:0000256" key="5">
    <source>
        <dbReference type="ARBA" id="ARBA00023065"/>
    </source>
</evidence>
<feature type="compositionally biased region" description="Polar residues" evidence="7">
    <location>
        <begin position="248"/>
        <end position="258"/>
    </location>
</feature>
<comment type="caution">
    <text evidence="8">The sequence shown here is derived from an EMBL/GenBank/DDBJ whole genome shotgun (WGS) entry which is preliminary data.</text>
</comment>
<keyword evidence="5" id="KW-0406">Ion transport</keyword>
<accession>A0A9P6TGQ4</accession>
<dbReference type="PANTHER" id="PTHR33281:SF21">
    <property type="entry name" value="MEMBRANE PROTEIN"/>
    <property type="match status" value="1"/>
</dbReference>
<feature type="compositionally biased region" description="Polar residues" evidence="7">
    <location>
        <begin position="223"/>
        <end position="233"/>
    </location>
</feature>
<organism evidence="8 9">
    <name type="scientific">Cronartium quercuum f. sp. fusiforme G11</name>
    <dbReference type="NCBI Taxonomy" id="708437"/>
    <lineage>
        <taxon>Eukaryota</taxon>
        <taxon>Fungi</taxon>
        <taxon>Dikarya</taxon>
        <taxon>Basidiomycota</taxon>
        <taxon>Pucciniomycotina</taxon>
        <taxon>Pucciniomycetes</taxon>
        <taxon>Pucciniales</taxon>
        <taxon>Coleosporiaceae</taxon>
        <taxon>Cronartium</taxon>
    </lineage>
</organism>
<proteinExistence type="predicted"/>
<keyword evidence="3" id="KW-0812">Transmembrane</keyword>
<dbReference type="AlphaFoldDB" id="A0A9P6TGQ4"/>
<keyword evidence="9" id="KW-1185">Reference proteome</keyword>
<keyword evidence="4" id="KW-1133">Transmembrane helix</keyword>
<dbReference type="Pfam" id="PF25539">
    <property type="entry name" value="Bestrophin_2"/>
    <property type="match status" value="2"/>
</dbReference>
<keyword evidence="6" id="KW-0472">Membrane</keyword>
<evidence type="ECO:0000256" key="4">
    <source>
        <dbReference type="ARBA" id="ARBA00022989"/>
    </source>
</evidence>
<gene>
    <name evidence="8" type="ORF">CROQUDRAFT_71336</name>
</gene>
<dbReference type="GO" id="GO:0005254">
    <property type="term" value="F:chloride channel activity"/>
    <property type="evidence" value="ECO:0007669"/>
    <property type="project" value="InterPro"/>
</dbReference>